<keyword evidence="2" id="KW-1185">Reference proteome</keyword>
<accession>A0AAV7RXG5</accession>
<dbReference type="EMBL" id="JANPWB010000009">
    <property type="protein sequence ID" value="KAJ1157491.1"/>
    <property type="molecule type" value="Genomic_DNA"/>
</dbReference>
<protein>
    <submittedName>
        <fullName evidence="1">Uncharacterized protein</fullName>
    </submittedName>
</protein>
<reference evidence="1" key="1">
    <citation type="journal article" date="2022" name="bioRxiv">
        <title>Sequencing and chromosome-scale assembly of the giantPleurodeles waltlgenome.</title>
        <authorList>
            <person name="Brown T."/>
            <person name="Elewa A."/>
            <person name="Iarovenko S."/>
            <person name="Subramanian E."/>
            <person name="Araus A.J."/>
            <person name="Petzold A."/>
            <person name="Susuki M."/>
            <person name="Suzuki K.-i.T."/>
            <person name="Hayashi T."/>
            <person name="Toyoda A."/>
            <person name="Oliveira C."/>
            <person name="Osipova E."/>
            <person name="Leigh N.D."/>
            <person name="Simon A."/>
            <person name="Yun M.H."/>
        </authorList>
    </citation>
    <scope>NUCLEOTIDE SEQUENCE</scope>
    <source>
        <strain evidence="1">20211129_DDA</strain>
        <tissue evidence="1">Liver</tissue>
    </source>
</reference>
<evidence type="ECO:0000313" key="1">
    <source>
        <dbReference type="EMBL" id="KAJ1157491.1"/>
    </source>
</evidence>
<name>A0AAV7RXG5_PLEWA</name>
<sequence>MSESTYGVEIWGYVEAVTLTKAENKFIRAPLKFTKLPVYLSATIWYQEQFPRDFKEDTVTPCDSVAPLYLRRSVTADKLNCRPPLETVAQTGEIKSRCQERRSLRLRDSDALQKRRAAVKLDRRYALRLCRPAPQDAHCGSVSRRTKRLTN</sequence>
<comment type="caution">
    <text evidence="1">The sequence shown here is derived from an EMBL/GenBank/DDBJ whole genome shotgun (WGS) entry which is preliminary data.</text>
</comment>
<dbReference type="AlphaFoldDB" id="A0AAV7RXG5"/>
<dbReference type="Proteomes" id="UP001066276">
    <property type="component" value="Chromosome 5"/>
</dbReference>
<evidence type="ECO:0000313" key="2">
    <source>
        <dbReference type="Proteomes" id="UP001066276"/>
    </source>
</evidence>
<gene>
    <name evidence="1" type="ORF">NDU88_010202</name>
</gene>
<proteinExistence type="predicted"/>
<organism evidence="1 2">
    <name type="scientific">Pleurodeles waltl</name>
    <name type="common">Iberian ribbed newt</name>
    <dbReference type="NCBI Taxonomy" id="8319"/>
    <lineage>
        <taxon>Eukaryota</taxon>
        <taxon>Metazoa</taxon>
        <taxon>Chordata</taxon>
        <taxon>Craniata</taxon>
        <taxon>Vertebrata</taxon>
        <taxon>Euteleostomi</taxon>
        <taxon>Amphibia</taxon>
        <taxon>Batrachia</taxon>
        <taxon>Caudata</taxon>
        <taxon>Salamandroidea</taxon>
        <taxon>Salamandridae</taxon>
        <taxon>Pleurodelinae</taxon>
        <taxon>Pleurodeles</taxon>
    </lineage>
</organism>